<dbReference type="PANTHER" id="PTHR37166:SF1">
    <property type="entry name" value="PROTEIN FLAG"/>
    <property type="match status" value="1"/>
</dbReference>
<gene>
    <name evidence="2" type="ORF">C8E02_0174</name>
</gene>
<dbReference type="Proteomes" id="UP000279384">
    <property type="component" value="Unassembled WGS sequence"/>
</dbReference>
<feature type="compositionally biased region" description="Low complexity" evidence="1">
    <location>
        <begin position="25"/>
        <end position="35"/>
    </location>
</feature>
<keyword evidence="2" id="KW-0282">Flagellum</keyword>
<evidence type="ECO:0000256" key="1">
    <source>
        <dbReference type="SAM" id="MobiDB-lite"/>
    </source>
</evidence>
<protein>
    <submittedName>
        <fullName evidence="2">Flagellar protein FlaG</fullName>
    </submittedName>
</protein>
<proteinExistence type="predicted"/>
<dbReference type="Pfam" id="PF03646">
    <property type="entry name" value="FlaG"/>
    <property type="match status" value="1"/>
</dbReference>
<dbReference type="AlphaFoldDB" id="A0A495BKC5"/>
<reference evidence="2 3" key="1">
    <citation type="submission" date="2018-10" db="EMBL/GenBank/DDBJ databases">
        <title>Genomic Encyclopedia of Type Strains, Phase IV (KMG-IV): sequencing the most valuable type-strain genomes for metagenomic binning, comparative biology and taxonomic classification.</title>
        <authorList>
            <person name="Goeker M."/>
        </authorList>
    </citation>
    <scope>NUCLEOTIDE SEQUENCE [LARGE SCALE GENOMIC DNA]</scope>
    <source>
        <strain evidence="2 3">DSM 3303</strain>
    </source>
</reference>
<comment type="caution">
    <text evidence="2">The sequence shown here is derived from an EMBL/GenBank/DDBJ whole genome shotgun (WGS) entry which is preliminary data.</text>
</comment>
<sequence>MSSLSPLLPVATPVTTALSDSGGRSAPLPAQQASAPTVPVSAGAVQALSSAAAGGQGKNVLDKEELAQATEKISKLVATFASELNFSIDEDLGVPIVKVIDKQTDKVIRQIPTEEVLELSKNLDKLVGVLYQSKA</sequence>
<accession>A0A495BKC5</accession>
<dbReference type="InterPro" id="IPR035924">
    <property type="entry name" value="FlaG-like_sf"/>
</dbReference>
<feature type="region of interest" description="Disordered" evidence="1">
    <location>
        <begin position="15"/>
        <end position="35"/>
    </location>
</feature>
<evidence type="ECO:0000313" key="2">
    <source>
        <dbReference type="EMBL" id="RKQ62118.1"/>
    </source>
</evidence>
<evidence type="ECO:0000313" key="3">
    <source>
        <dbReference type="Proteomes" id="UP000279384"/>
    </source>
</evidence>
<organism evidence="2 3">
    <name type="scientific">Vogesella indigofera</name>
    <name type="common">Pseudomonas indigofera</name>
    <dbReference type="NCBI Taxonomy" id="45465"/>
    <lineage>
        <taxon>Bacteria</taxon>
        <taxon>Pseudomonadati</taxon>
        <taxon>Pseudomonadota</taxon>
        <taxon>Betaproteobacteria</taxon>
        <taxon>Neisseriales</taxon>
        <taxon>Chromobacteriaceae</taxon>
        <taxon>Vogesella</taxon>
    </lineage>
</organism>
<dbReference type="SUPFAM" id="SSF160214">
    <property type="entry name" value="FlaG-like"/>
    <property type="match status" value="1"/>
</dbReference>
<dbReference type="Gene3D" id="3.30.160.170">
    <property type="entry name" value="FlaG-like"/>
    <property type="match status" value="1"/>
</dbReference>
<dbReference type="EMBL" id="RBID01000002">
    <property type="protein sequence ID" value="RKQ62118.1"/>
    <property type="molecule type" value="Genomic_DNA"/>
</dbReference>
<dbReference type="PANTHER" id="PTHR37166">
    <property type="entry name" value="PROTEIN FLAG"/>
    <property type="match status" value="1"/>
</dbReference>
<dbReference type="InterPro" id="IPR005186">
    <property type="entry name" value="FlaG"/>
</dbReference>
<keyword evidence="2" id="KW-0966">Cell projection</keyword>
<name>A0A495BKC5_VOGIN</name>
<keyword evidence="2" id="KW-0969">Cilium</keyword>